<keyword evidence="3 7" id="KW-0812">Transmembrane</keyword>
<dbReference type="SUPFAM" id="SSF103473">
    <property type="entry name" value="MFS general substrate transporter"/>
    <property type="match status" value="1"/>
</dbReference>
<evidence type="ECO:0000256" key="5">
    <source>
        <dbReference type="ARBA" id="ARBA00023136"/>
    </source>
</evidence>
<feature type="transmembrane region" description="Helical" evidence="7">
    <location>
        <begin position="124"/>
        <end position="142"/>
    </location>
</feature>
<dbReference type="Gene3D" id="1.20.1250.20">
    <property type="entry name" value="MFS general substrate transporter like domains"/>
    <property type="match status" value="1"/>
</dbReference>
<name>W9Z3D0_9EURO</name>
<evidence type="ECO:0000256" key="7">
    <source>
        <dbReference type="SAM" id="Phobius"/>
    </source>
</evidence>
<evidence type="ECO:0000256" key="2">
    <source>
        <dbReference type="ARBA" id="ARBA00022448"/>
    </source>
</evidence>
<dbReference type="PANTHER" id="PTHR23502:SF51">
    <property type="entry name" value="QUINIDINE RESISTANCE PROTEIN 1-RELATED"/>
    <property type="match status" value="1"/>
</dbReference>
<feature type="transmembrane region" description="Helical" evidence="7">
    <location>
        <begin position="426"/>
        <end position="447"/>
    </location>
</feature>
<protein>
    <recommendedName>
        <fullName evidence="8">Major facilitator superfamily (MFS) profile domain-containing protein</fullName>
    </recommendedName>
</protein>
<dbReference type="InterPro" id="IPR036259">
    <property type="entry name" value="MFS_trans_sf"/>
</dbReference>
<feature type="transmembrane region" description="Helical" evidence="7">
    <location>
        <begin position="213"/>
        <end position="233"/>
    </location>
</feature>
<comment type="subcellular location">
    <subcellularLocation>
        <location evidence="1">Membrane</location>
        <topology evidence="1">Multi-pass membrane protein</topology>
    </subcellularLocation>
</comment>
<feature type="transmembrane region" description="Helical" evidence="7">
    <location>
        <begin position="308"/>
        <end position="333"/>
    </location>
</feature>
<feature type="transmembrane region" description="Helical" evidence="7">
    <location>
        <begin position="93"/>
        <end position="112"/>
    </location>
</feature>
<dbReference type="Pfam" id="PF07690">
    <property type="entry name" value="MFS_1"/>
    <property type="match status" value="1"/>
</dbReference>
<dbReference type="GO" id="GO:0005886">
    <property type="term" value="C:plasma membrane"/>
    <property type="evidence" value="ECO:0007669"/>
    <property type="project" value="TreeGrafter"/>
</dbReference>
<dbReference type="InterPro" id="IPR020846">
    <property type="entry name" value="MFS_dom"/>
</dbReference>
<keyword evidence="10" id="KW-1185">Reference proteome</keyword>
<keyword evidence="2" id="KW-0813">Transport</keyword>
<keyword evidence="5 7" id="KW-0472">Membrane</keyword>
<feature type="transmembrane region" description="Helical" evidence="7">
    <location>
        <begin position="148"/>
        <end position="171"/>
    </location>
</feature>
<comment type="caution">
    <text evidence="9">The sequence shown here is derived from an EMBL/GenBank/DDBJ whole genome shotgun (WGS) entry which is preliminary data.</text>
</comment>
<evidence type="ECO:0000256" key="4">
    <source>
        <dbReference type="ARBA" id="ARBA00022989"/>
    </source>
</evidence>
<dbReference type="InterPro" id="IPR011701">
    <property type="entry name" value="MFS"/>
</dbReference>
<feature type="transmembrane region" description="Helical" evidence="7">
    <location>
        <begin position="57"/>
        <end position="81"/>
    </location>
</feature>
<feature type="region of interest" description="Disordered" evidence="6">
    <location>
        <begin position="1"/>
        <end position="36"/>
    </location>
</feature>
<evidence type="ECO:0000256" key="6">
    <source>
        <dbReference type="SAM" id="MobiDB-lite"/>
    </source>
</evidence>
<proteinExistence type="predicted"/>
<dbReference type="RefSeq" id="XP_007730406.1">
    <property type="nucleotide sequence ID" value="XM_007732216.1"/>
</dbReference>
<dbReference type="PROSITE" id="PS50850">
    <property type="entry name" value="MFS"/>
    <property type="match status" value="1"/>
</dbReference>
<dbReference type="eggNOG" id="KOG0255">
    <property type="taxonomic scope" value="Eukaryota"/>
</dbReference>
<dbReference type="AlphaFoldDB" id="W9Z3D0"/>
<evidence type="ECO:0000313" key="9">
    <source>
        <dbReference type="EMBL" id="EXJ89009.1"/>
    </source>
</evidence>
<feature type="transmembrane region" description="Helical" evidence="7">
    <location>
        <begin position="183"/>
        <end position="207"/>
    </location>
</feature>
<evidence type="ECO:0000256" key="1">
    <source>
        <dbReference type="ARBA" id="ARBA00004141"/>
    </source>
</evidence>
<dbReference type="GO" id="GO:0022857">
    <property type="term" value="F:transmembrane transporter activity"/>
    <property type="evidence" value="ECO:0007669"/>
    <property type="project" value="InterPro"/>
</dbReference>
<reference evidence="9 10" key="1">
    <citation type="submission" date="2013-03" db="EMBL/GenBank/DDBJ databases">
        <title>The Genome Sequence of Capronia epimyces CBS 606.96.</title>
        <authorList>
            <consortium name="The Broad Institute Genomics Platform"/>
            <person name="Cuomo C."/>
            <person name="de Hoog S."/>
            <person name="Gorbushina A."/>
            <person name="Walker B."/>
            <person name="Young S.K."/>
            <person name="Zeng Q."/>
            <person name="Gargeya S."/>
            <person name="Fitzgerald M."/>
            <person name="Haas B."/>
            <person name="Abouelleil A."/>
            <person name="Allen A.W."/>
            <person name="Alvarado L."/>
            <person name="Arachchi H.M."/>
            <person name="Berlin A.M."/>
            <person name="Chapman S.B."/>
            <person name="Gainer-Dewar J."/>
            <person name="Goldberg J."/>
            <person name="Griggs A."/>
            <person name="Gujja S."/>
            <person name="Hansen M."/>
            <person name="Howarth C."/>
            <person name="Imamovic A."/>
            <person name="Ireland A."/>
            <person name="Larimer J."/>
            <person name="McCowan C."/>
            <person name="Murphy C."/>
            <person name="Pearson M."/>
            <person name="Poon T.W."/>
            <person name="Priest M."/>
            <person name="Roberts A."/>
            <person name="Saif S."/>
            <person name="Shea T."/>
            <person name="Sisk P."/>
            <person name="Sykes S."/>
            <person name="Wortman J."/>
            <person name="Nusbaum C."/>
            <person name="Birren B."/>
        </authorList>
    </citation>
    <scope>NUCLEOTIDE SEQUENCE [LARGE SCALE GENOMIC DNA]</scope>
    <source>
        <strain evidence="9 10">CBS 606.96</strain>
    </source>
</reference>
<gene>
    <name evidence="9" type="ORF">A1O3_02073</name>
</gene>
<dbReference type="HOGENOM" id="CLU_008455_8_4_1"/>
<dbReference type="EMBL" id="AMGY01000002">
    <property type="protein sequence ID" value="EXJ89009.1"/>
    <property type="molecule type" value="Genomic_DNA"/>
</dbReference>
<dbReference type="FunFam" id="1.20.1720.10:FF:000009">
    <property type="entry name" value="MFS multidrug transporter"/>
    <property type="match status" value="1"/>
</dbReference>
<sequence length="529" mass="56515">MSSAPIDCSTPPPAKERAVTSASPSPHDHNPRVSIPHGCVPSPASPPYSVFTKRQKWLIVVLSTFAASFSPLSSFIFFPAITALSDSLNVSTARINLTITSYMIVAGIAPALLGDLADTVGRRVVYLLMMSIYCLANVGLALQTDWAALFVLRMVQSAGSASTIAVGYGVVSDLAAPAERGEFVSGMVLGPNIATAVGPILGGVLAQSTGWRWIFRFLSILSGTCLLLIALLLPETARSVVGNGSGAVSGLRRTPFSYFVSVPPPGPIPESNNTKIESTPSPEVPDRKGFHMPNPMASLKLLLAKDCFSIVLIFAIFYMNLSCVQASTSTLFIHLYGISELKSGLIYLPSGIGSIIGAYGAAGYILKYDYRVTASRHGITINVEGGDDLTIFPIEEARLRSVRYTISTAGLSTIGYGWALRYRTHMAIPLILQFIIGLSTAVVFNTIGTLLTDVHPKSPSTASAANSIVRCLLAGGGLALVQVFIDSIGVQWTFTLFGGVSLGCLGLVWLELRFGRMWRDTMRERNVER</sequence>
<feature type="domain" description="Major facilitator superfamily (MFS) profile" evidence="8">
    <location>
        <begin position="59"/>
        <end position="516"/>
    </location>
</feature>
<accession>W9Z3D0</accession>
<dbReference type="Proteomes" id="UP000019478">
    <property type="component" value="Unassembled WGS sequence"/>
</dbReference>
<evidence type="ECO:0000313" key="10">
    <source>
        <dbReference type="Proteomes" id="UP000019478"/>
    </source>
</evidence>
<dbReference type="GeneID" id="19166206"/>
<feature type="transmembrane region" description="Helical" evidence="7">
    <location>
        <begin position="491"/>
        <end position="512"/>
    </location>
</feature>
<dbReference type="PANTHER" id="PTHR23502">
    <property type="entry name" value="MAJOR FACILITATOR SUPERFAMILY"/>
    <property type="match status" value="1"/>
</dbReference>
<dbReference type="OrthoDB" id="4159967at2759"/>
<feature type="transmembrane region" description="Helical" evidence="7">
    <location>
        <begin position="345"/>
        <end position="366"/>
    </location>
</feature>
<keyword evidence="4 7" id="KW-1133">Transmembrane helix</keyword>
<organism evidence="9 10">
    <name type="scientific">Capronia epimyces CBS 606.96</name>
    <dbReference type="NCBI Taxonomy" id="1182542"/>
    <lineage>
        <taxon>Eukaryota</taxon>
        <taxon>Fungi</taxon>
        <taxon>Dikarya</taxon>
        <taxon>Ascomycota</taxon>
        <taxon>Pezizomycotina</taxon>
        <taxon>Eurotiomycetes</taxon>
        <taxon>Chaetothyriomycetidae</taxon>
        <taxon>Chaetothyriales</taxon>
        <taxon>Herpotrichiellaceae</taxon>
        <taxon>Capronia</taxon>
    </lineage>
</organism>
<evidence type="ECO:0000256" key="3">
    <source>
        <dbReference type="ARBA" id="ARBA00022692"/>
    </source>
</evidence>
<evidence type="ECO:0000259" key="8">
    <source>
        <dbReference type="PROSITE" id="PS50850"/>
    </source>
</evidence>
<dbReference type="STRING" id="1182542.W9Z3D0"/>